<dbReference type="InterPro" id="IPR050810">
    <property type="entry name" value="Bact_Secretion_Sys_Channel"/>
</dbReference>
<evidence type="ECO:0000259" key="2">
    <source>
        <dbReference type="Pfam" id="PF00263"/>
    </source>
</evidence>
<dbReference type="InterPro" id="IPR004846">
    <property type="entry name" value="T2SS/T3SS_dom"/>
</dbReference>
<feature type="domain" description="Pilus formation protein N-terminal" evidence="3">
    <location>
        <begin position="37"/>
        <end position="104"/>
    </location>
</feature>
<dbReference type="InterPro" id="IPR032789">
    <property type="entry name" value="T2SS-T3SS_pil_N"/>
</dbReference>
<dbReference type="Pfam" id="PF00263">
    <property type="entry name" value="Secretin"/>
    <property type="match status" value="1"/>
</dbReference>
<name>S9TFV9_MAGFU</name>
<dbReference type="EMBL" id="AQPH01000051">
    <property type="protein sequence ID" value="EPY01131.1"/>
    <property type="molecule type" value="Genomic_DNA"/>
</dbReference>
<dbReference type="GO" id="GO:0009306">
    <property type="term" value="P:protein secretion"/>
    <property type="evidence" value="ECO:0007669"/>
    <property type="project" value="InterPro"/>
</dbReference>
<proteinExistence type="inferred from homology"/>
<evidence type="ECO:0000313" key="4">
    <source>
        <dbReference type="EMBL" id="EPY01131.1"/>
    </source>
</evidence>
<dbReference type="STRING" id="1316936.K678_12524"/>
<evidence type="ECO:0000313" key="5">
    <source>
        <dbReference type="Proteomes" id="UP000015350"/>
    </source>
</evidence>
<gene>
    <name evidence="4" type="ORF">K678_12524</name>
</gene>
<dbReference type="PANTHER" id="PTHR30332:SF17">
    <property type="entry name" value="TYPE IV PILIATION SYSTEM PROTEIN DR_0774-RELATED"/>
    <property type="match status" value="1"/>
</dbReference>
<dbReference type="InterPro" id="IPR001775">
    <property type="entry name" value="GspD/PilQ"/>
</dbReference>
<comment type="caution">
    <text evidence="4">The sequence shown here is derived from an EMBL/GenBank/DDBJ whole genome shotgun (WGS) entry which is preliminary data.</text>
</comment>
<dbReference type="PRINTS" id="PR00811">
    <property type="entry name" value="BCTERIALGSPD"/>
</dbReference>
<dbReference type="eggNOG" id="COG4964">
    <property type="taxonomic scope" value="Bacteria"/>
</dbReference>
<dbReference type="Pfam" id="PF13629">
    <property type="entry name" value="T2SS-T3SS_pil_N"/>
    <property type="match status" value="1"/>
</dbReference>
<dbReference type="PANTHER" id="PTHR30332">
    <property type="entry name" value="PROBABLE GENERAL SECRETION PATHWAY PROTEIN D"/>
    <property type="match status" value="1"/>
</dbReference>
<dbReference type="OrthoDB" id="9775455at2"/>
<dbReference type="PATRIC" id="fig|1316936.3.peg.2499"/>
<feature type="domain" description="Type II/III secretion system secretin-like" evidence="2">
    <location>
        <begin position="247"/>
        <end position="408"/>
    </location>
</feature>
<dbReference type="AlphaFoldDB" id="S9TFV9"/>
<dbReference type="Proteomes" id="UP000015350">
    <property type="component" value="Unassembled WGS sequence"/>
</dbReference>
<comment type="similarity">
    <text evidence="1">Belongs to the bacterial secretin family.</text>
</comment>
<sequence>MVRWGTRLKGILGVLVLAILLPLVTRTAVAAESGTPLMLAVGQGELLHLSRPAASVFVSNPEIADIQVPSQNAIFVLGKKMGSTTLYAIDASDQTILKTEISVTHNLVELERMLRQRYPDYRLTLTSAPGSLMVGGIVNQAEDVNGVASTLTPLLSKDEKLINAIKVRSPTQIQLRVRFSEVSRGVIQKLGINWSSIGRSGNYLGGVMNGRDYYNDTSKTYYKPDSAWGILLGYATGGMDIEAMIEALDSEGLVTTLAEPNLTAVSGQTASFLAGGEYPIPVSQQNNTISIEFKPYGVSLSFTPTVIANDRISLKVRPEVSALDWSNAVTLDGTKVPAISVRRVDTSIELASGQSFAIGGLLQDNMSDALSRMPGLGNLPVLGKLFSSQNYENRRSELVVIVTAYLVRPTDGTGLHTPAESLRPANDVEYIAHSRLGSDPLAAKSIRLVGNAGFSY</sequence>
<dbReference type="GO" id="GO:0015627">
    <property type="term" value="C:type II protein secretion system complex"/>
    <property type="evidence" value="ECO:0007669"/>
    <property type="project" value="TreeGrafter"/>
</dbReference>
<evidence type="ECO:0000256" key="1">
    <source>
        <dbReference type="RuleBase" id="RU004003"/>
    </source>
</evidence>
<organism evidence="4 5">
    <name type="scientific">Magnetospirillum fulvum MGU-K5</name>
    <dbReference type="NCBI Taxonomy" id="1316936"/>
    <lineage>
        <taxon>Bacteria</taxon>
        <taxon>Pseudomonadati</taxon>
        <taxon>Pseudomonadota</taxon>
        <taxon>Alphaproteobacteria</taxon>
        <taxon>Rhodospirillales</taxon>
        <taxon>Rhodospirillaceae</taxon>
        <taxon>Magnetospirillum</taxon>
    </lineage>
</organism>
<evidence type="ECO:0000259" key="3">
    <source>
        <dbReference type="Pfam" id="PF13629"/>
    </source>
</evidence>
<accession>S9TFV9</accession>
<protein>
    <submittedName>
        <fullName evidence="4">Type II/III secretion system protein</fullName>
    </submittedName>
</protein>
<dbReference type="RefSeq" id="WP_021132811.1">
    <property type="nucleotide sequence ID" value="NZ_AQPH01000051.1"/>
</dbReference>
<reference evidence="4 5" key="1">
    <citation type="submission" date="2013-04" db="EMBL/GenBank/DDBJ databases">
        <authorList>
            <person name="Kuznetsov B."/>
            <person name="Ivanovsky R."/>
        </authorList>
    </citation>
    <scope>NUCLEOTIDE SEQUENCE [LARGE SCALE GENOMIC DNA]</scope>
    <source>
        <strain evidence="4 5">MGU-K5</strain>
    </source>
</reference>